<evidence type="ECO:0000313" key="8">
    <source>
        <dbReference type="Proteomes" id="UP000559987"/>
    </source>
</evidence>
<dbReference type="EC" id="4.4.1.15" evidence="7"/>
<name>A0A839UNV3_9GAMM</name>
<dbReference type="EMBL" id="JACHXZ010000002">
    <property type="protein sequence ID" value="MBB3168219.1"/>
    <property type="molecule type" value="Genomic_DNA"/>
</dbReference>
<keyword evidence="3 5" id="KW-0663">Pyridoxal phosphate</keyword>
<dbReference type="InterPro" id="IPR001926">
    <property type="entry name" value="TrpB-like_PALP"/>
</dbReference>
<dbReference type="RefSeq" id="WP_183909722.1">
    <property type="nucleotide sequence ID" value="NZ_JACHXZ010000002.1"/>
</dbReference>
<dbReference type="PANTHER" id="PTHR43780:SF2">
    <property type="entry name" value="1-AMINOCYCLOPROPANE-1-CARBOXYLATE DEAMINASE-RELATED"/>
    <property type="match status" value="1"/>
</dbReference>
<comment type="cofactor">
    <cofactor evidence="1">
        <name>pyridoxal 5'-phosphate</name>
        <dbReference type="ChEBI" id="CHEBI:597326"/>
    </cofactor>
</comment>
<reference evidence="7 8" key="1">
    <citation type="submission" date="2020-08" db="EMBL/GenBank/DDBJ databases">
        <title>Genomic Encyclopedia of Type Strains, Phase III (KMG-III): the genomes of soil and plant-associated and newly described type strains.</title>
        <authorList>
            <person name="Whitman W."/>
        </authorList>
    </citation>
    <scope>NUCLEOTIDE SEQUENCE [LARGE SCALE GENOMIC DNA]</scope>
    <source>
        <strain evidence="7 8">CECT 8571</strain>
    </source>
</reference>
<gene>
    <name evidence="7" type="ORF">FHS30_001403</name>
</gene>
<dbReference type="PIRSF" id="PIRSF006278">
    <property type="entry name" value="ACCD_DCysDesulf"/>
    <property type="match status" value="1"/>
</dbReference>
<dbReference type="InterPro" id="IPR027278">
    <property type="entry name" value="ACCD_DCysDesulf"/>
</dbReference>
<keyword evidence="7" id="KW-0456">Lyase</keyword>
<proteinExistence type="inferred from homology"/>
<comment type="caution">
    <text evidence="7">The sequence shown here is derived from an EMBL/GenBank/DDBJ whole genome shotgun (WGS) entry which is preliminary data.</text>
</comment>
<dbReference type="Proteomes" id="UP000559987">
    <property type="component" value="Unassembled WGS sequence"/>
</dbReference>
<dbReference type="Pfam" id="PF00291">
    <property type="entry name" value="PALP"/>
    <property type="match status" value="1"/>
</dbReference>
<evidence type="ECO:0000256" key="1">
    <source>
        <dbReference type="ARBA" id="ARBA00001933"/>
    </source>
</evidence>
<dbReference type="InterPro" id="IPR036052">
    <property type="entry name" value="TrpB-like_PALP_sf"/>
</dbReference>
<dbReference type="InterPro" id="IPR005966">
    <property type="entry name" value="D-Cys_desShydrase"/>
</dbReference>
<evidence type="ECO:0000256" key="5">
    <source>
        <dbReference type="PIRSR" id="PIRSR006278-2"/>
    </source>
</evidence>
<evidence type="ECO:0000256" key="3">
    <source>
        <dbReference type="ARBA" id="ARBA00022898"/>
    </source>
</evidence>
<dbReference type="AlphaFoldDB" id="A0A839UNV3"/>
<dbReference type="SUPFAM" id="SSF53686">
    <property type="entry name" value="Tryptophan synthase beta subunit-like PLP-dependent enzymes"/>
    <property type="match status" value="1"/>
</dbReference>
<sequence length="345" mass="37560">MSNQPHPPVYPQRNHYALTPTPLQPLNRLKATLGLRARIWVKRDDLTGCHLSGNKIRKLEFLVAEAQAQGADTLITCGGVQSNHARATALLAAQEGMGCHLILRGDEPDQADGNLLLDHLAGAQVSFYPSHSFEANLTGYFEHWSNHYRQQGNKAYGIPTGGSNGTGLWGYIACAEELGAQLRAQGIQPSRIVCATGSGGTQAGLTLGAALCGLNAPVTGIAVCDDEAWFNRKVHEDWSSWQAQYAELALKNCSAANLQLDQLNVHTLGQYVGPGYARADQDVFETIKLLARTEGLLLDPVYTGKAFYGMLQELQRGAWQDVDDILFVHTGGLFGVFPQRQEFVF</sequence>
<evidence type="ECO:0000256" key="2">
    <source>
        <dbReference type="ARBA" id="ARBA00008639"/>
    </source>
</evidence>
<feature type="active site" description="Nucleophile" evidence="4">
    <location>
        <position position="82"/>
    </location>
</feature>
<protein>
    <submittedName>
        <fullName evidence="7">D-cysteine desulfhydrase</fullName>
        <ecNumber evidence="7">4.4.1.15</ecNumber>
    </submittedName>
</protein>
<dbReference type="GO" id="GO:0019148">
    <property type="term" value="F:D-cysteine desulfhydrase activity"/>
    <property type="evidence" value="ECO:0007669"/>
    <property type="project" value="UniProtKB-EC"/>
</dbReference>
<evidence type="ECO:0000259" key="6">
    <source>
        <dbReference type="Pfam" id="PF00291"/>
    </source>
</evidence>
<dbReference type="Gene3D" id="3.40.50.1100">
    <property type="match status" value="2"/>
</dbReference>
<feature type="domain" description="Tryptophan synthase beta chain-like PALP" evidence="6">
    <location>
        <begin position="18"/>
        <end position="331"/>
    </location>
</feature>
<organism evidence="7 8">
    <name type="scientific">Simiduia aestuariiviva</name>
    <dbReference type="NCBI Taxonomy" id="1510459"/>
    <lineage>
        <taxon>Bacteria</taxon>
        <taxon>Pseudomonadati</taxon>
        <taxon>Pseudomonadota</taxon>
        <taxon>Gammaproteobacteria</taxon>
        <taxon>Cellvibrionales</taxon>
        <taxon>Cellvibrionaceae</taxon>
        <taxon>Simiduia</taxon>
    </lineage>
</organism>
<dbReference type="NCBIfam" id="TIGR01275">
    <property type="entry name" value="ACC_deam_rel"/>
    <property type="match status" value="1"/>
</dbReference>
<evidence type="ECO:0000313" key="7">
    <source>
        <dbReference type="EMBL" id="MBB3168219.1"/>
    </source>
</evidence>
<keyword evidence="8" id="KW-1185">Reference proteome</keyword>
<comment type="similarity">
    <text evidence="2">Belongs to the ACC deaminase/D-cysteine desulfhydrase family.</text>
</comment>
<dbReference type="PANTHER" id="PTHR43780">
    <property type="entry name" value="1-AMINOCYCLOPROPANE-1-CARBOXYLATE DEAMINASE-RELATED"/>
    <property type="match status" value="1"/>
</dbReference>
<accession>A0A839UNV3</accession>
<evidence type="ECO:0000256" key="4">
    <source>
        <dbReference type="PIRSR" id="PIRSR006278-1"/>
    </source>
</evidence>
<feature type="modified residue" description="N6-(pyridoxal phosphate)lysine" evidence="5">
    <location>
        <position position="55"/>
    </location>
</feature>